<dbReference type="Pfam" id="PF03772">
    <property type="entry name" value="Competence"/>
    <property type="match status" value="1"/>
</dbReference>
<dbReference type="PANTHER" id="PTHR30619">
    <property type="entry name" value="DNA INTERNALIZATION/COMPETENCE PROTEIN COMEC/REC2"/>
    <property type="match status" value="1"/>
</dbReference>
<dbReference type="RefSeq" id="WP_151692827.1">
    <property type="nucleotide sequence ID" value="NZ_BMGX01000002.1"/>
</dbReference>
<dbReference type="PANTHER" id="PTHR30619:SF1">
    <property type="entry name" value="RECOMBINATION PROTEIN 2"/>
    <property type="match status" value="1"/>
</dbReference>
<feature type="transmembrane region" description="Helical" evidence="6">
    <location>
        <begin position="313"/>
        <end position="330"/>
    </location>
</feature>
<evidence type="ECO:0000256" key="2">
    <source>
        <dbReference type="ARBA" id="ARBA00022475"/>
    </source>
</evidence>
<feature type="transmembrane region" description="Helical" evidence="6">
    <location>
        <begin position="367"/>
        <end position="389"/>
    </location>
</feature>
<keyword evidence="4 6" id="KW-1133">Transmembrane helix</keyword>
<keyword evidence="5 6" id="KW-0472">Membrane</keyword>
<feature type="transmembrane region" description="Helical" evidence="6">
    <location>
        <begin position="266"/>
        <end position="292"/>
    </location>
</feature>
<feature type="transmembrane region" description="Helical" evidence="6">
    <location>
        <begin position="464"/>
        <end position="481"/>
    </location>
</feature>
<evidence type="ECO:0000313" key="9">
    <source>
        <dbReference type="Proteomes" id="UP000484164"/>
    </source>
</evidence>
<evidence type="ECO:0000313" key="8">
    <source>
        <dbReference type="EMBL" id="KAB2818139.1"/>
    </source>
</evidence>
<dbReference type="NCBIfam" id="TIGR00360">
    <property type="entry name" value="ComEC_N-term"/>
    <property type="match status" value="1"/>
</dbReference>
<dbReference type="EMBL" id="WBVQ01000001">
    <property type="protein sequence ID" value="KAB2818139.1"/>
    <property type="molecule type" value="Genomic_DNA"/>
</dbReference>
<comment type="caution">
    <text evidence="8">The sequence shown here is derived from an EMBL/GenBank/DDBJ whole genome shotgun (WGS) entry which is preliminary data.</text>
</comment>
<evidence type="ECO:0000256" key="6">
    <source>
        <dbReference type="SAM" id="Phobius"/>
    </source>
</evidence>
<proteinExistence type="predicted"/>
<dbReference type="InterPro" id="IPR052159">
    <property type="entry name" value="Competence_DNA_uptake"/>
</dbReference>
<feature type="domain" description="ComEC/Rec2-related protein" evidence="7">
    <location>
        <begin position="209"/>
        <end position="483"/>
    </location>
</feature>
<feature type="transmembrane region" description="Helical" evidence="6">
    <location>
        <begin position="336"/>
        <end position="355"/>
    </location>
</feature>
<comment type="subcellular location">
    <subcellularLocation>
        <location evidence="1">Cell membrane</location>
        <topology evidence="1">Multi-pass membrane protein</topology>
    </subcellularLocation>
</comment>
<feature type="transmembrane region" description="Helical" evidence="6">
    <location>
        <begin position="395"/>
        <end position="420"/>
    </location>
</feature>
<evidence type="ECO:0000256" key="5">
    <source>
        <dbReference type="ARBA" id="ARBA00023136"/>
    </source>
</evidence>
<evidence type="ECO:0000256" key="3">
    <source>
        <dbReference type="ARBA" id="ARBA00022692"/>
    </source>
</evidence>
<organism evidence="8 9">
    <name type="scientific">Phaeocystidibacter marisrubri</name>
    <dbReference type="NCBI Taxonomy" id="1577780"/>
    <lineage>
        <taxon>Bacteria</taxon>
        <taxon>Pseudomonadati</taxon>
        <taxon>Bacteroidota</taxon>
        <taxon>Flavobacteriia</taxon>
        <taxon>Flavobacteriales</taxon>
        <taxon>Phaeocystidibacteraceae</taxon>
        <taxon>Phaeocystidibacter</taxon>
    </lineage>
</organism>
<name>A0A6L3ZKG5_9FLAO</name>
<sequence>MKTHKLPFRLAYGVLALSAGIVTHPISDWVICSIALLISLIAVIICALRTLFPHTAWLFLFFGLLSAFLFGNGRYRLSVDLLEGVENGYCTDFVQLDSRWTNTYGKYTAEVTTDDGRHWKAYSQRPDTTLEPGSVLHVSGYRSRFQAPVYPYQFDEETYYHSKGFSGKWYFDGLVLIRTQREPSLRNQIIDRIRSWPVRPATRAFYLAMITGEKGDIETEDREAFSRSGLVHILAVSGLHVGLIVAFVNGVFFFSVFRQTEWGRWMVWAISLIALWFFVYISGSSSSVLRAAIMFSAVATARALKRKAATPEAVWLSAYLLLLINPYEVYALGFQLSFAAVFSIVYGHAFVQNWIRERYGSSKKTKVLSLLSVSFWAQLGTSPITLYHFHQFPNFFLFSNVLFLPFVPILLGLGILLTLWSGWSIPPVWLFHLVDGAVNIFNYGVHWVSNLPGSVTEGIYLSKIQAWLCLSFVVVVIIAMYQRNLKAWGLGIILLSVLPFAREGKTDAYWVHHFRENTILEMEEANGVQLYMADTTLQSAFFRQTKFWRSSRGVQSVSVSYWEFQPLEEGGENDYFAVSGDSILQQFRQSSP</sequence>
<dbReference type="GO" id="GO:0005886">
    <property type="term" value="C:plasma membrane"/>
    <property type="evidence" value="ECO:0007669"/>
    <property type="project" value="UniProtKB-SubCell"/>
</dbReference>
<reference evidence="8 9" key="1">
    <citation type="submission" date="2019-10" db="EMBL/GenBank/DDBJ databases">
        <title>Genome sequence of Phaeocystidibacter marisrubri JCM30614 (type strain).</title>
        <authorList>
            <person name="Bowman J.P."/>
        </authorList>
    </citation>
    <scope>NUCLEOTIDE SEQUENCE [LARGE SCALE GENOMIC DNA]</scope>
    <source>
        <strain evidence="8 9">JCM 30614</strain>
    </source>
</reference>
<dbReference type="Proteomes" id="UP000484164">
    <property type="component" value="Unassembled WGS sequence"/>
</dbReference>
<keyword evidence="9" id="KW-1185">Reference proteome</keyword>
<evidence type="ECO:0000256" key="4">
    <source>
        <dbReference type="ARBA" id="ARBA00022989"/>
    </source>
</evidence>
<feature type="transmembrane region" description="Helical" evidence="6">
    <location>
        <begin position="29"/>
        <end position="50"/>
    </location>
</feature>
<keyword evidence="3 6" id="KW-0812">Transmembrane</keyword>
<feature type="transmembrane region" description="Helical" evidence="6">
    <location>
        <begin position="427"/>
        <end position="444"/>
    </location>
</feature>
<gene>
    <name evidence="8" type="ORF">F8C82_06980</name>
</gene>
<dbReference type="InterPro" id="IPR004477">
    <property type="entry name" value="ComEC_N"/>
</dbReference>
<protein>
    <submittedName>
        <fullName evidence="8">ComEC family competence protein</fullName>
    </submittedName>
</protein>
<feature type="transmembrane region" description="Helical" evidence="6">
    <location>
        <begin position="56"/>
        <end position="73"/>
    </location>
</feature>
<evidence type="ECO:0000259" key="7">
    <source>
        <dbReference type="Pfam" id="PF03772"/>
    </source>
</evidence>
<feature type="transmembrane region" description="Helical" evidence="6">
    <location>
        <begin position="230"/>
        <end position="254"/>
    </location>
</feature>
<dbReference type="OrthoDB" id="9761531at2"/>
<evidence type="ECO:0000256" key="1">
    <source>
        <dbReference type="ARBA" id="ARBA00004651"/>
    </source>
</evidence>
<accession>A0A6L3ZKG5</accession>
<dbReference type="AlphaFoldDB" id="A0A6L3ZKG5"/>
<keyword evidence="2" id="KW-1003">Cell membrane</keyword>